<dbReference type="InterPro" id="IPR024079">
    <property type="entry name" value="MetalloPept_cat_dom_sf"/>
</dbReference>
<dbReference type="Pfam" id="PF16313">
    <property type="entry name" value="DUF4953"/>
    <property type="match status" value="1"/>
</dbReference>
<gene>
    <name evidence="6" type="ORF">GCM10011379_17470</name>
</gene>
<dbReference type="CDD" id="cd04276">
    <property type="entry name" value="ZnMc_MMP_like_2"/>
    <property type="match status" value="1"/>
</dbReference>
<dbReference type="Gene3D" id="3.40.390.10">
    <property type="entry name" value="Collagenase (Catalytic Domain)"/>
    <property type="match status" value="1"/>
</dbReference>
<proteinExistence type="predicted"/>
<sequence>MFRRRRFAALGAFAIALLLTDAAEAQKKKRAPENTPGKGVDTTKKSADSTRKNAAAPNALKPYKDVITAGMKTSTGYFTIHQKDDKFFFEIPNTLLGREIMIIARVSKASADMRNGSSGYAGDQIGEAVYRFEKGPSNKLFMRRISFSEYAGDSSKAMYSAVQKNNVQAIAMAFPIAALKPDSSAVVVDATEFINSDNDILYFQKKLFKDRAGMGSQINDRSYIEYVHTYSTNIEIHAVKTYTAGMNPTSSNYTVELNSSLVLLPAVPMKPRIMDERVGYFATGFRDFDADPQGVSNTIYATRWRLEPKAEDMDKYLRGELVEPVKPIVFYIDPVTPKKWVPYLMQGVNDWKKAFEKAGFKNAIMAKEAPSREEDSTWSIDDASHSAIIYRPSAVANAMGPSVADPRSGEIIESHIFWYHNVMSILHSWYMMQCAAVDPRARKLEFDDSLMGQLIRFVSSHEVGHTLGLRHNFGSSSTVPVEKLRDKAWVEKHGHTPSIMDYARFNYVAQPEDNIGDKGLFPRINDYDEWAIEWGYRLRPEYKTAAEEKKALTKIVSDSLAKNNRLWFGSEMEPVDARSQSEDLGDDAVLASSYGIKNLKRILPQLINWTTRPDEGYANLQRHYAELLGQFGRYVGHVVKNIGGVNHTPKVAGQPGPVFEVAPYEKSKNAVRFLNEQVFATPLWLKNDDILNRLHEYNAPVSFGIELSTIQREIIEALNTRFRYSSLWWQEQNANGKKVYTLTEMLSDFRKGIFKELYEGKNVDSYRRNLQKIYVGRFMHQVFVAGDPFSTIVPGTTYRISQSDIMSLLKDEMRQIQQLLKTGMQRPGTDKFTRLHCQDLINWIDAGFKADSQTVR</sequence>
<comment type="caution">
    <text evidence="6">The sequence shown here is derived from an EMBL/GenBank/DDBJ whole genome shotgun (WGS) entry which is preliminary data.</text>
</comment>
<name>A0A917IVH8_9BACT</name>
<feature type="domain" description="DUF5118" evidence="5">
    <location>
        <begin position="61"/>
        <end position="108"/>
    </location>
</feature>
<protein>
    <submittedName>
        <fullName evidence="6">Glutaminyl-tRNA synthetase</fullName>
    </submittedName>
</protein>
<dbReference type="Pfam" id="PF17148">
    <property type="entry name" value="DUF5117"/>
    <property type="match status" value="1"/>
</dbReference>
<reference evidence="6" key="1">
    <citation type="journal article" date="2014" name="Int. J. Syst. Evol. Microbiol.">
        <title>Complete genome sequence of Corynebacterium casei LMG S-19264T (=DSM 44701T), isolated from a smear-ripened cheese.</title>
        <authorList>
            <consortium name="US DOE Joint Genome Institute (JGI-PGF)"/>
            <person name="Walter F."/>
            <person name="Albersmeier A."/>
            <person name="Kalinowski J."/>
            <person name="Ruckert C."/>
        </authorList>
    </citation>
    <scope>NUCLEOTIDE SEQUENCE</scope>
    <source>
        <strain evidence="6">CGMCC 1.15290</strain>
    </source>
</reference>
<evidence type="ECO:0000259" key="4">
    <source>
        <dbReference type="Pfam" id="PF17148"/>
    </source>
</evidence>
<feature type="domain" description="DUF5117" evidence="4">
    <location>
        <begin position="122"/>
        <end position="309"/>
    </location>
</feature>
<dbReference type="SUPFAM" id="SSF55486">
    <property type="entry name" value="Metalloproteases ('zincins'), catalytic domain"/>
    <property type="match status" value="1"/>
</dbReference>
<dbReference type="InterPro" id="IPR033413">
    <property type="entry name" value="DUF5117"/>
</dbReference>
<dbReference type="InterPro" id="IPR032534">
    <property type="entry name" value="EcxA_zinc-bd"/>
</dbReference>
<evidence type="ECO:0000259" key="3">
    <source>
        <dbReference type="Pfam" id="PF16313"/>
    </source>
</evidence>
<evidence type="ECO:0000256" key="1">
    <source>
        <dbReference type="SAM" id="MobiDB-lite"/>
    </source>
</evidence>
<dbReference type="PANTHER" id="PTHR38478">
    <property type="entry name" value="PEPTIDASE M1A AND M12B"/>
    <property type="match status" value="1"/>
</dbReference>
<evidence type="ECO:0000313" key="6">
    <source>
        <dbReference type="EMBL" id="GGH64908.1"/>
    </source>
</evidence>
<dbReference type="AlphaFoldDB" id="A0A917IVH8"/>
<dbReference type="Proteomes" id="UP000627292">
    <property type="component" value="Unassembled WGS sequence"/>
</dbReference>
<feature type="region of interest" description="Disordered" evidence="1">
    <location>
        <begin position="26"/>
        <end position="55"/>
    </location>
</feature>
<keyword evidence="7" id="KW-1185">Reference proteome</keyword>
<dbReference type="EMBL" id="BMIB01000002">
    <property type="protein sequence ID" value="GGH64908.1"/>
    <property type="molecule type" value="Genomic_DNA"/>
</dbReference>
<dbReference type="PANTHER" id="PTHR38478:SF1">
    <property type="entry name" value="ZINC DEPENDENT METALLOPROTEASE DOMAIN LIPOPROTEIN"/>
    <property type="match status" value="1"/>
</dbReference>
<evidence type="ECO:0000256" key="2">
    <source>
        <dbReference type="SAM" id="SignalP"/>
    </source>
</evidence>
<feature type="compositionally biased region" description="Basic and acidic residues" evidence="1">
    <location>
        <begin position="41"/>
        <end position="51"/>
    </location>
</feature>
<organism evidence="6 7">
    <name type="scientific">Filimonas zeae</name>
    <dbReference type="NCBI Taxonomy" id="1737353"/>
    <lineage>
        <taxon>Bacteria</taxon>
        <taxon>Pseudomonadati</taxon>
        <taxon>Bacteroidota</taxon>
        <taxon>Chitinophagia</taxon>
        <taxon>Chitinophagales</taxon>
        <taxon>Chitinophagaceae</taxon>
        <taxon>Filimonas</taxon>
    </lineage>
</organism>
<feature type="domain" description="EcxA zinc-binding" evidence="3">
    <location>
        <begin position="444"/>
        <end position="758"/>
    </location>
</feature>
<dbReference type="InterPro" id="IPR034032">
    <property type="entry name" value="Zn_MMP-like_bac"/>
</dbReference>
<feature type="chain" id="PRO_5037390430" evidence="2">
    <location>
        <begin position="26"/>
        <end position="856"/>
    </location>
</feature>
<evidence type="ECO:0000313" key="7">
    <source>
        <dbReference type="Proteomes" id="UP000627292"/>
    </source>
</evidence>
<dbReference type="InterPro" id="IPR033428">
    <property type="entry name" value="DUF5118"/>
</dbReference>
<dbReference type="GO" id="GO:0008237">
    <property type="term" value="F:metallopeptidase activity"/>
    <property type="evidence" value="ECO:0007669"/>
    <property type="project" value="InterPro"/>
</dbReference>
<dbReference type="RefSeq" id="WP_188951644.1">
    <property type="nucleotide sequence ID" value="NZ_BMIB01000002.1"/>
</dbReference>
<accession>A0A917IVH8</accession>
<dbReference type="Pfam" id="PF17162">
    <property type="entry name" value="DUF5118"/>
    <property type="match status" value="1"/>
</dbReference>
<keyword evidence="2" id="KW-0732">Signal</keyword>
<feature type="signal peptide" evidence="2">
    <location>
        <begin position="1"/>
        <end position="25"/>
    </location>
</feature>
<reference evidence="6" key="2">
    <citation type="submission" date="2020-09" db="EMBL/GenBank/DDBJ databases">
        <authorList>
            <person name="Sun Q."/>
            <person name="Zhou Y."/>
        </authorList>
    </citation>
    <scope>NUCLEOTIDE SEQUENCE</scope>
    <source>
        <strain evidence="6">CGMCC 1.15290</strain>
    </source>
</reference>
<evidence type="ECO:0000259" key="5">
    <source>
        <dbReference type="Pfam" id="PF17162"/>
    </source>
</evidence>